<dbReference type="SUPFAM" id="SSF51695">
    <property type="entry name" value="PLC-like phosphodiesterases"/>
    <property type="match status" value="1"/>
</dbReference>
<name>A0A9N8J0N0_9FLAO</name>
<dbReference type="AlphaFoldDB" id="A0A9N8J0N0"/>
<evidence type="ECO:0000313" key="2">
    <source>
        <dbReference type="EMBL" id="CAC9973942.1"/>
    </source>
</evidence>
<dbReference type="Gene3D" id="3.20.20.190">
    <property type="entry name" value="Phosphatidylinositol (PI) phosphodiesterase"/>
    <property type="match status" value="1"/>
</dbReference>
<dbReference type="PANTHER" id="PTHR46211:SF1">
    <property type="entry name" value="GLYCEROPHOSPHODIESTER PHOSPHODIESTERASE, CYTOPLASMIC"/>
    <property type="match status" value="1"/>
</dbReference>
<dbReference type="GO" id="GO:0008081">
    <property type="term" value="F:phosphoric diester hydrolase activity"/>
    <property type="evidence" value="ECO:0007669"/>
    <property type="project" value="InterPro"/>
</dbReference>
<dbReference type="PROSITE" id="PS51704">
    <property type="entry name" value="GP_PDE"/>
    <property type="match status" value="1"/>
</dbReference>
<evidence type="ECO:0000259" key="1">
    <source>
        <dbReference type="PROSITE" id="PS51704"/>
    </source>
</evidence>
<organism evidence="2 3">
    <name type="scientific">Flavobacterium panici</name>
    <dbReference type="NCBI Taxonomy" id="2654843"/>
    <lineage>
        <taxon>Bacteria</taxon>
        <taxon>Pseudomonadati</taxon>
        <taxon>Bacteroidota</taxon>
        <taxon>Flavobacteriia</taxon>
        <taxon>Flavobacteriales</taxon>
        <taxon>Flavobacteriaceae</taxon>
        <taxon>Flavobacterium</taxon>
    </lineage>
</organism>
<comment type="caution">
    <text evidence="2">The sequence shown here is derived from an EMBL/GenBank/DDBJ whole genome shotgun (WGS) entry which is preliminary data.</text>
</comment>
<dbReference type="InterPro" id="IPR017946">
    <property type="entry name" value="PLC-like_Pdiesterase_TIM-brl"/>
</dbReference>
<evidence type="ECO:0000313" key="3">
    <source>
        <dbReference type="Proteomes" id="UP000533639"/>
    </source>
</evidence>
<dbReference type="GO" id="GO:0006629">
    <property type="term" value="P:lipid metabolic process"/>
    <property type="evidence" value="ECO:0007669"/>
    <property type="project" value="InterPro"/>
</dbReference>
<dbReference type="Pfam" id="PF03009">
    <property type="entry name" value="GDPD"/>
    <property type="match status" value="1"/>
</dbReference>
<feature type="domain" description="GP-PDE" evidence="1">
    <location>
        <begin position="8"/>
        <end position="232"/>
    </location>
</feature>
<accession>A0A9N8J0N0</accession>
<dbReference type="EMBL" id="CAIJDE010000034">
    <property type="protein sequence ID" value="CAC9973942.1"/>
    <property type="molecule type" value="Genomic_DNA"/>
</dbReference>
<reference evidence="2 3" key="1">
    <citation type="submission" date="2020-06" db="EMBL/GenBank/DDBJ databases">
        <authorList>
            <person name="Criscuolo A."/>
        </authorList>
    </citation>
    <scope>NUCLEOTIDE SEQUENCE [LARGE SCALE GENOMIC DNA]</scope>
    <source>
        <strain evidence="2">PXU-55</strain>
    </source>
</reference>
<protein>
    <submittedName>
        <fullName evidence="2">Glycerophosphodiester phosphodiesterase</fullName>
    </submittedName>
</protein>
<dbReference type="InterPro" id="IPR030395">
    <property type="entry name" value="GP_PDE_dom"/>
</dbReference>
<sequence length="232" mass="26263">MLLNKQHMLKIAHRGAKAYEPENTLPAFQKALDLNSDGIELDVHLSSDEHIIVIHDETIDRTTNGKGLVNSFSLAELKSFLIDEKYQIPTLNEVFDLVDKRCLINIELKGLGTPSKVVSLIEEYISEKNWNYNHFIISSFDWNMLEETSTLNSKIAIGVLTEENLDTALAFAEKIKAKAINPDFHLLNPENVSKIQEKGFLVLPWTVNSKEDIQKVKSYKVDGIISDNPDKI</sequence>
<proteinExistence type="predicted"/>
<gene>
    <name evidence="2" type="ORF">FLAPXU55_01634</name>
</gene>
<keyword evidence="3" id="KW-1185">Reference proteome</keyword>
<dbReference type="PANTHER" id="PTHR46211">
    <property type="entry name" value="GLYCEROPHOSPHORYL DIESTER PHOSPHODIESTERASE"/>
    <property type="match status" value="1"/>
</dbReference>
<dbReference type="Proteomes" id="UP000533639">
    <property type="component" value="Unassembled WGS sequence"/>
</dbReference>